<keyword evidence="2" id="KW-1185">Reference proteome</keyword>
<reference evidence="1 2" key="1">
    <citation type="submission" date="2024-06" db="EMBL/GenBank/DDBJ databases">
        <title>A chromosome level genome sequence of Diviner's sage (Salvia divinorum).</title>
        <authorList>
            <person name="Ford S.A."/>
            <person name="Ro D.-K."/>
            <person name="Ness R.W."/>
            <person name="Phillips M.A."/>
        </authorList>
    </citation>
    <scope>NUCLEOTIDE SEQUENCE [LARGE SCALE GENOMIC DNA]</scope>
    <source>
        <strain evidence="1">SAF-2024a</strain>
        <tissue evidence="1">Leaf</tissue>
    </source>
</reference>
<dbReference type="Proteomes" id="UP001567538">
    <property type="component" value="Unassembled WGS sequence"/>
</dbReference>
<dbReference type="EMBL" id="JBEAFC010000012">
    <property type="protein sequence ID" value="KAL1534475.1"/>
    <property type="molecule type" value="Genomic_DNA"/>
</dbReference>
<gene>
    <name evidence="1" type="ORF">AAHA92_30650</name>
</gene>
<protein>
    <submittedName>
        <fullName evidence="1">Uncharacterized protein</fullName>
    </submittedName>
</protein>
<proteinExistence type="predicted"/>
<evidence type="ECO:0000313" key="2">
    <source>
        <dbReference type="Proteomes" id="UP001567538"/>
    </source>
</evidence>
<name>A0ABD1FRK8_SALDI</name>
<sequence>MKRLMEKLQSTIGGEREERAVKASYLQQRDIFQLFRASKYPYFCLFFNRFPVFRWDRLKILSSSGEKENT</sequence>
<organism evidence="1 2">
    <name type="scientific">Salvia divinorum</name>
    <name type="common">Maria pastora</name>
    <name type="synonym">Diviner's sage</name>
    <dbReference type="NCBI Taxonomy" id="28513"/>
    <lineage>
        <taxon>Eukaryota</taxon>
        <taxon>Viridiplantae</taxon>
        <taxon>Streptophyta</taxon>
        <taxon>Embryophyta</taxon>
        <taxon>Tracheophyta</taxon>
        <taxon>Spermatophyta</taxon>
        <taxon>Magnoliopsida</taxon>
        <taxon>eudicotyledons</taxon>
        <taxon>Gunneridae</taxon>
        <taxon>Pentapetalae</taxon>
        <taxon>asterids</taxon>
        <taxon>lamiids</taxon>
        <taxon>Lamiales</taxon>
        <taxon>Lamiaceae</taxon>
        <taxon>Nepetoideae</taxon>
        <taxon>Mentheae</taxon>
        <taxon>Salviinae</taxon>
        <taxon>Salvia</taxon>
        <taxon>Salvia subgen. Calosphace</taxon>
    </lineage>
</organism>
<comment type="caution">
    <text evidence="1">The sequence shown here is derived from an EMBL/GenBank/DDBJ whole genome shotgun (WGS) entry which is preliminary data.</text>
</comment>
<evidence type="ECO:0000313" key="1">
    <source>
        <dbReference type="EMBL" id="KAL1534475.1"/>
    </source>
</evidence>
<accession>A0ABD1FRK8</accession>
<dbReference type="AlphaFoldDB" id="A0ABD1FRK8"/>